<dbReference type="PANTHER" id="PTHR11405">
    <property type="entry name" value="CARBAMOYLTRANSFERASE FAMILY MEMBER"/>
    <property type="match status" value="1"/>
</dbReference>
<dbReference type="SMART" id="SM01096">
    <property type="entry name" value="CPSase_L_D3"/>
    <property type="match status" value="1"/>
</dbReference>
<dbReference type="AlphaFoldDB" id="F6BEG3"/>
<dbReference type="Gene3D" id="3.40.50.20">
    <property type="match status" value="1"/>
</dbReference>
<evidence type="ECO:0000256" key="11">
    <source>
        <dbReference type="ARBA" id="ARBA00047359"/>
    </source>
</evidence>
<dbReference type="EMBL" id="CP002737">
    <property type="protein sequence ID" value="AEF95624.1"/>
    <property type="molecule type" value="Genomic_DNA"/>
</dbReference>
<name>F6BEG3_METIK</name>
<evidence type="ECO:0000256" key="6">
    <source>
        <dbReference type="ARBA" id="ARBA00022723"/>
    </source>
</evidence>
<evidence type="ECO:0000256" key="12">
    <source>
        <dbReference type="ARBA" id="ARBA00057223"/>
    </source>
</evidence>
<dbReference type="SUPFAM" id="SSF52440">
    <property type="entry name" value="PreATP-grasp domain"/>
    <property type="match status" value="1"/>
</dbReference>
<dbReference type="Pfam" id="PF25596">
    <property type="entry name" value="CPSase_L_D1"/>
    <property type="match status" value="1"/>
</dbReference>
<dbReference type="KEGG" id="mig:Metig_0063"/>
<dbReference type="PRINTS" id="PR00098">
    <property type="entry name" value="CPSASE"/>
</dbReference>
<comment type="cofactor">
    <cofactor evidence="1">
        <name>Mn(2+)</name>
        <dbReference type="ChEBI" id="CHEBI:29035"/>
    </cofactor>
</comment>
<evidence type="ECO:0000256" key="16">
    <source>
        <dbReference type="PROSITE-ProRule" id="PRU00409"/>
    </source>
</evidence>
<dbReference type="InterPro" id="IPR005479">
    <property type="entry name" value="CPAse_ATP-bd"/>
</dbReference>
<dbReference type="Pfam" id="PF02786">
    <property type="entry name" value="CPSase_L_D2"/>
    <property type="match status" value="1"/>
</dbReference>
<keyword evidence="9 16" id="KW-0067">ATP-binding</keyword>
<dbReference type="Gene3D" id="1.10.1030.10">
    <property type="entry name" value="Carbamoyl-phosphate synthetase, large subunit oligomerisation domain"/>
    <property type="match status" value="1"/>
</dbReference>
<evidence type="ECO:0000256" key="13">
    <source>
        <dbReference type="ARBA" id="ARBA00062056"/>
    </source>
</evidence>
<evidence type="ECO:0000256" key="4">
    <source>
        <dbReference type="ARBA" id="ARBA00012738"/>
    </source>
</evidence>
<dbReference type="EC" id="6.3.4.16" evidence="10"/>
<evidence type="ECO:0000256" key="8">
    <source>
        <dbReference type="ARBA" id="ARBA00022741"/>
    </source>
</evidence>
<evidence type="ECO:0000256" key="2">
    <source>
        <dbReference type="ARBA" id="ARBA00004812"/>
    </source>
</evidence>
<dbReference type="PROSITE" id="PS00866">
    <property type="entry name" value="CPSASE_1"/>
    <property type="match status" value="1"/>
</dbReference>
<evidence type="ECO:0000256" key="7">
    <source>
        <dbReference type="ARBA" id="ARBA00022737"/>
    </source>
</evidence>
<gene>
    <name evidence="18" type="ordered locus">Metig_0063</name>
</gene>
<comment type="similarity">
    <text evidence="3">Belongs to the CarB family.</text>
</comment>
<accession>F6BEG3</accession>
<dbReference type="PANTHER" id="PTHR11405:SF53">
    <property type="entry name" value="CARBAMOYL-PHOSPHATE SYNTHASE [AMMONIA], MITOCHONDRIAL"/>
    <property type="match status" value="1"/>
</dbReference>
<dbReference type="PROSITE" id="PS00867">
    <property type="entry name" value="CPSASE_2"/>
    <property type="match status" value="1"/>
</dbReference>
<dbReference type="Proteomes" id="UP000009227">
    <property type="component" value="Chromosome"/>
</dbReference>
<keyword evidence="7" id="KW-0677">Repeat</keyword>
<dbReference type="GO" id="GO:0004088">
    <property type="term" value="F:carbamoyl-phosphate synthase (glutamine-hydrolyzing) activity"/>
    <property type="evidence" value="ECO:0007669"/>
    <property type="project" value="UniProtKB-EC"/>
</dbReference>
<dbReference type="FunFam" id="3.30.470.20:FF:000001">
    <property type="entry name" value="Carbamoyl-phosphate synthase large chain"/>
    <property type="match status" value="1"/>
</dbReference>
<dbReference type="HOGENOM" id="CLU_000513_1_1_2"/>
<dbReference type="RefSeq" id="WP_013798233.1">
    <property type="nucleotide sequence ID" value="NC_015562.1"/>
</dbReference>
<evidence type="ECO:0000256" key="15">
    <source>
        <dbReference type="ARBA" id="ARBA00083945"/>
    </source>
</evidence>
<dbReference type="GO" id="GO:0005737">
    <property type="term" value="C:cytoplasm"/>
    <property type="evidence" value="ECO:0007669"/>
    <property type="project" value="TreeGrafter"/>
</dbReference>
<dbReference type="GO" id="GO:0005524">
    <property type="term" value="F:ATP binding"/>
    <property type="evidence" value="ECO:0007669"/>
    <property type="project" value="UniProtKB-UniRule"/>
</dbReference>
<keyword evidence="8 16" id="KW-0547">Nucleotide-binding</keyword>
<proteinExistence type="inferred from homology"/>
<keyword evidence="6" id="KW-0479">Metal-binding</keyword>
<evidence type="ECO:0000313" key="19">
    <source>
        <dbReference type="Proteomes" id="UP000009227"/>
    </source>
</evidence>
<dbReference type="InterPro" id="IPR005480">
    <property type="entry name" value="CPSase_lsu_oligo"/>
</dbReference>
<dbReference type="OrthoDB" id="85487at2157"/>
<keyword evidence="19" id="KW-1185">Reference proteome</keyword>
<evidence type="ECO:0000256" key="10">
    <source>
        <dbReference type="ARBA" id="ARBA00044063"/>
    </source>
</evidence>
<evidence type="ECO:0000313" key="18">
    <source>
        <dbReference type="EMBL" id="AEF95624.1"/>
    </source>
</evidence>
<keyword evidence="5 18" id="KW-0436">Ligase</keyword>
<comment type="function">
    <text evidence="12">Large subunit of the glutamine-dependent carbamoyl phosphate synthetase (CPSase). CPSase catalyzes the formation of carbamoyl phosphate from the ammonia moiety of glutamine, carbonate, and phosphate donated by ATP, constituting the first step of 2 biosynthetic pathways, one leading to arginine and/or urea and the other to pyrimidine nucleotides. The large subunit (synthetase) binds the substrates ammonia (free or transferred from glutamine from the small subunit), hydrogencarbonate and ATP and carries out an ATP-coupled ligase reaction, activating hydrogencarbonate by forming carboxy phosphate which reacts with ammonia to form carbamoyl phosphate.</text>
</comment>
<evidence type="ECO:0000256" key="14">
    <source>
        <dbReference type="ARBA" id="ARBA00071108"/>
    </source>
</evidence>
<dbReference type="NCBIfam" id="NF003671">
    <property type="entry name" value="PRK05294.1"/>
    <property type="match status" value="1"/>
</dbReference>
<feature type="domain" description="ATP-grasp" evidence="17">
    <location>
        <begin position="132"/>
        <end position="326"/>
    </location>
</feature>
<dbReference type="GO" id="GO:0006526">
    <property type="term" value="P:L-arginine biosynthetic process"/>
    <property type="evidence" value="ECO:0007669"/>
    <property type="project" value="UniProtKB-UniPathway"/>
</dbReference>
<sequence>MKREDINKVMILGSGPIVIGQAAEFDFSGSQACKALREEGVYTILVNSNPATIQTDTNIADKVYLEPLHPKIVEKIIEKERPDAILPTMGGQTGLNLAMELYKRGVLDKYGVELIGSNARVIEICEDRALFDKAMKEIGEPTTKSKAVNSVEEALEFVEEIGYPVIVRPAFTLGGTGGGIAHNEEELIEIVKKGLKYSIINQVLIDESVLGWKEFEYEVMRDRKNTCIIVCNMENIDPMGIHTGESIVVAPAQTLSDEFHQKLRSAALKIIRHLGIEGGCNIQFAVNKEMTEYRVIEVNPRVSRSSALASKATGYPIARIAAKIAIGMTLDEIRNDVTKETPASFEPTLDYVVVKIPRWPFDKFRTVDKRLGTSMKSTGEVMAIGRSFEEALQKAIRSLDIGRFGLIGDGKDKEYTDEEIEDILKNPTDERIFVIAYALDRGWSVEKIAELTNIDEFFIRKIKNIVDMKKELEKLGKELKGL</sequence>
<dbReference type="GO" id="GO:0006541">
    <property type="term" value="P:glutamine metabolic process"/>
    <property type="evidence" value="ECO:0007669"/>
    <property type="project" value="TreeGrafter"/>
</dbReference>
<dbReference type="FunFam" id="3.40.50.20:FF:000001">
    <property type="entry name" value="Carbamoyl-phosphate synthase large chain"/>
    <property type="match status" value="1"/>
</dbReference>
<comment type="subunit">
    <text evidence="13">Composed of two chains; the small (or glutamine) chain promotes the hydrolysis of glutamine to ammonia, which is used by the large (or ammonia) chain to synthesize carbamoyl phosphate. Tetramer of heterodimers (alpha,beta)4.</text>
</comment>
<comment type="pathway">
    <text evidence="2">Pyrimidine metabolism; UMP biosynthesis via de novo pathway; (S)-dihydroorotate from bicarbonate: step 1/3.</text>
</comment>
<dbReference type="InterPro" id="IPR058047">
    <property type="entry name" value="CPSase_preATP-grasp"/>
</dbReference>
<dbReference type="InterPro" id="IPR005483">
    <property type="entry name" value="CPSase_dom"/>
</dbReference>
<dbReference type="EC" id="6.3.5.5" evidence="4"/>
<dbReference type="GeneID" id="10642898"/>
<dbReference type="Gene3D" id="3.30.470.20">
    <property type="entry name" value="ATP-grasp fold, B domain"/>
    <property type="match status" value="1"/>
</dbReference>
<organism evidence="19">
    <name type="scientific">Methanotorris igneus (strain DSM 5666 / JCM 11834 / Kol 5)</name>
    <dbReference type="NCBI Taxonomy" id="880724"/>
    <lineage>
        <taxon>Archaea</taxon>
        <taxon>Methanobacteriati</taxon>
        <taxon>Methanobacteriota</taxon>
        <taxon>Methanomada group</taxon>
        <taxon>Methanococci</taxon>
        <taxon>Methanococcales</taxon>
        <taxon>Methanocaldococcaceae</taxon>
        <taxon>Methanotorris</taxon>
    </lineage>
</organism>
<dbReference type="GO" id="GO:0004087">
    <property type="term" value="F:carbamoyl-phosphate synthase (ammonia) activity"/>
    <property type="evidence" value="ECO:0007669"/>
    <property type="project" value="UniProtKB-EC"/>
</dbReference>
<evidence type="ECO:0000256" key="3">
    <source>
        <dbReference type="ARBA" id="ARBA00009799"/>
    </source>
</evidence>
<dbReference type="InterPro" id="IPR016185">
    <property type="entry name" value="PreATP-grasp_dom_sf"/>
</dbReference>
<dbReference type="SUPFAM" id="SSF56059">
    <property type="entry name" value="Glutathione synthetase ATP-binding domain-like"/>
    <property type="match status" value="1"/>
</dbReference>
<dbReference type="STRING" id="880724.Metig_0063"/>
<dbReference type="InterPro" id="IPR036897">
    <property type="entry name" value="CarbamoylP_synth_lsu_oligo_sf"/>
</dbReference>
<dbReference type="UniPathway" id="UPA00068">
    <property type="reaction ID" value="UER00171"/>
</dbReference>
<evidence type="ECO:0000256" key="1">
    <source>
        <dbReference type="ARBA" id="ARBA00001936"/>
    </source>
</evidence>
<comment type="catalytic activity">
    <reaction evidence="11">
        <text>hydrogencarbonate + NH4(+) + 2 ATP = carbamoyl phosphate + 2 ADP + phosphate + 2 H(+)</text>
        <dbReference type="Rhea" id="RHEA:18029"/>
        <dbReference type="ChEBI" id="CHEBI:15378"/>
        <dbReference type="ChEBI" id="CHEBI:17544"/>
        <dbReference type="ChEBI" id="CHEBI:28938"/>
        <dbReference type="ChEBI" id="CHEBI:30616"/>
        <dbReference type="ChEBI" id="CHEBI:43474"/>
        <dbReference type="ChEBI" id="CHEBI:58228"/>
        <dbReference type="ChEBI" id="CHEBI:456216"/>
        <dbReference type="EC" id="6.3.4.16"/>
    </reaction>
</comment>
<protein>
    <recommendedName>
        <fullName evidence="14">Carbamoyl phosphate synthase large chain, N-terminal section</fullName>
        <ecNumber evidence="10">6.3.4.16</ecNumber>
        <ecNumber evidence="4">6.3.5.5</ecNumber>
    </recommendedName>
    <alternativeName>
        <fullName evidence="15">Carbamoyl phosphate synthetase ammonia chain</fullName>
    </alternativeName>
</protein>
<dbReference type="Pfam" id="PF02787">
    <property type="entry name" value="CPSase_L_D3"/>
    <property type="match status" value="1"/>
</dbReference>
<evidence type="ECO:0000259" key="17">
    <source>
        <dbReference type="PROSITE" id="PS50975"/>
    </source>
</evidence>
<dbReference type="GO" id="GO:0046872">
    <property type="term" value="F:metal ion binding"/>
    <property type="evidence" value="ECO:0007669"/>
    <property type="project" value="UniProtKB-KW"/>
</dbReference>
<reference evidence="18 19" key="1">
    <citation type="submission" date="2011-05" db="EMBL/GenBank/DDBJ databases">
        <title>Complete sequence of Methanotorris igneus Kol 5.</title>
        <authorList>
            <consortium name="US DOE Joint Genome Institute"/>
            <person name="Lucas S."/>
            <person name="Han J."/>
            <person name="Lapidus A."/>
            <person name="Cheng J.-F."/>
            <person name="Goodwin L."/>
            <person name="Pitluck S."/>
            <person name="Peters L."/>
            <person name="Mikhailova N."/>
            <person name="Chertkov O."/>
            <person name="Han C."/>
            <person name="Tapia R."/>
            <person name="Land M."/>
            <person name="Hauser L."/>
            <person name="Kyrpides N."/>
            <person name="Ivanova N."/>
            <person name="Pagani I."/>
            <person name="Sieprawska-Lupa M."/>
            <person name="Whitman W."/>
            <person name="Woyke T."/>
        </authorList>
    </citation>
    <scope>NUCLEOTIDE SEQUENCE [LARGE SCALE GENOMIC DNA]</scope>
    <source>
        <strain evidence="19">DSM 5666 / JCM 11834 / Kol 5</strain>
    </source>
</reference>
<evidence type="ECO:0000256" key="9">
    <source>
        <dbReference type="ARBA" id="ARBA00022840"/>
    </source>
</evidence>
<dbReference type="SUPFAM" id="SSF48108">
    <property type="entry name" value="Carbamoyl phosphate synthetase, large subunit connection domain"/>
    <property type="match status" value="1"/>
</dbReference>
<dbReference type="InterPro" id="IPR011761">
    <property type="entry name" value="ATP-grasp"/>
</dbReference>
<evidence type="ECO:0000256" key="5">
    <source>
        <dbReference type="ARBA" id="ARBA00022598"/>
    </source>
</evidence>
<dbReference type="PROSITE" id="PS50975">
    <property type="entry name" value="ATP_GRASP"/>
    <property type="match status" value="1"/>
</dbReference>